<dbReference type="Pfam" id="PF01648">
    <property type="entry name" value="ACPS"/>
    <property type="match status" value="1"/>
</dbReference>
<comment type="cofactor">
    <cofactor evidence="3">
        <name>Mg(2+)</name>
        <dbReference type="ChEBI" id="CHEBI:18420"/>
    </cofactor>
</comment>
<dbReference type="GO" id="GO:0005886">
    <property type="term" value="C:plasma membrane"/>
    <property type="evidence" value="ECO:0007669"/>
    <property type="project" value="TreeGrafter"/>
</dbReference>
<dbReference type="PANTHER" id="PTHR38096">
    <property type="entry name" value="ENTEROBACTIN SYNTHASE COMPONENT D"/>
    <property type="match status" value="1"/>
</dbReference>
<dbReference type="GO" id="GO:0000287">
    <property type="term" value="F:magnesium ion binding"/>
    <property type="evidence" value="ECO:0007669"/>
    <property type="project" value="InterPro"/>
</dbReference>
<keyword evidence="3" id="KW-0479">Metal-binding</keyword>
<feature type="domain" description="4'-phosphopantetheinyl transferase N-terminal" evidence="5">
    <location>
        <begin position="27"/>
        <end position="93"/>
    </location>
</feature>
<feature type="binding site" evidence="3">
    <location>
        <position position="105"/>
    </location>
    <ligand>
        <name>Mg(2+)</name>
        <dbReference type="ChEBI" id="CHEBI:18420"/>
    </ligand>
</feature>
<protein>
    <submittedName>
        <fullName evidence="6">4'-phosphopantetheinyl transferase</fullName>
    </submittedName>
</protein>
<proteinExistence type="predicted"/>
<feature type="binding site" evidence="2">
    <location>
        <position position="151"/>
    </location>
    <ligand>
        <name>CoA</name>
        <dbReference type="ChEBI" id="CHEBI:57287"/>
    </ligand>
</feature>
<feature type="binding site" evidence="2">
    <location>
        <position position="165"/>
    </location>
    <ligand>
        <name>CoA</name>
        <dbReference type="ChEBI" id="CHEBI:57287"/>
    </ligand>
</feature>
<dbReference type="GO" id="GO:0009239">
    <property type="term" value="P:enterobactin biosynthetic process"/>
    <property type="evidence" value="ECO:0007669"/>
    <property type="project" value="InterPro"/>
</dbReference>
<dbReference type="RefSeq" id="WP_369183490.1">
    <property type="nucleotide sequence ID" value="NZ_CP163445.1"/>
</dbReference>
<feature type="binding site" evidence="2">
    <location>
        <position position="39"/>
    </location>
    <ligand>
        <name>CoA</name>
        <dbReference type="ChEBI" id="CHEBI:57287"/>
    </ligand>
</feature>
<dbReference type="Gene3D" id="3.90.470.20">
    <property type="entry name" value="4'-phosphopantetheinyl transferase domain"/>
    <property type="match status" value="1"/>
</dbReference>
<reference evidence="6" key="1">
    <citation type="submission" date="2024-07" db="EMBL/GenBank/DDBJ databases">
        <authorList>
            <person name="Yu S.T."/>
        </authorList>
    </citation>
    <scope>NUCLEOTIDE SEQUENCE</scope>
    <source>
        <strain evidence="6">Y1</strain>
    </source>
</reference>
<feature type="binding site" evidence="2">
    <location>
        <begin position="83"/>
        <end position="84"/>
    </location>
    <ligand>
        <name>CoA</name>
        <dbReference type="ChEBI" id="CHEBI:57287"/>
    </ligand>
</feature>
<dbReference type="InterPro" id="IPR041354">
    <property type="entry name" value="4PPT_N"/>
</dbReference>
<feature type="binding site" evidence="3">
    <location>
        <position position="107"/>
    </location>
    <ligand>
        <name>Mg(2+)</name>
        <dbReference type="ChEBI" id="CHEBI:18420"/>
    </ligand>
</feature>
<name>A0AB39TKI3_9ACTN</name>
<evidence type="ECO:0000259" key="4">
    <source>
        <dbReference type="Pfam" id="PF01648"/>
    </source>
</evidence>
<dbReference type="InterPro" id="IPR003542">
    <property type="entry name" value="Enbac_synth_compD-like"/>
</dbReference>
<evidence type="ECO:0000313" key="6">
    <source>
        <dbReference type="EMBL" id="XDQ79768.1"/>
    </source>
</evidence>
<feature type="binding site" evidence="2">
    <location>
        <position position="105"/>
    </location>
    <ligand>
        <name>CoA</name>
        <dbReference type="ChEBI" id="CHEBI:57287"/>
    </ligand>
</feature>
<evidence type="ECO:0000256" key="1">
    <source>
        <dbReference type="ARBA" id="ARBA00022679"/>
    </source>
</evidence>
<dbReference type="AlphaFoldDB" id="A0AB39TKI3"/>
<keyword evidence="1 6" id="KW-0808">Transferase</keyword>
<dbReference type="InterPro" id="IPR008278">
    <property type="entry name" value="4-PPantetheinyl_Trfase_dom"/>
</dbReference>
<dbReference type="GO" id="GO:0009366">
    <property type="term" value="C:enterobactin synthetase complex"/>
    <property type="evidence" value="ECO:0007669"/>
    <property type="project" value="InterPro"/>
</dbReference>
<dbReference type="GO" id="GO:0008897">
    <property type="term" value="F:holo-[acyl-carrier-protein] synthase activity"/>
    <property type="evidence" value="ECO:0007669"/>
    <property type="project" value="InterPro"/>
</dbReference>
<feature type="binding site" evidence="2">
    <location>
        <position position="47"/>
    </location>
    <ligand>
        <name>CoA</name>
        <dbReference type="ChEBI" id="CHEBI:57287"/>
    </ligand>
</feature>
<dbReference type="PANTHER" id="PTHR38096:SF1">
    <property type="entry name" value="ENTEROBACTIN SYNTHASE COMPONENT D"/>
    <property type="match status" value="1"/>
</dbReference>
<gene>
    <name evidence="6" type="ORF">AB2U05_15545</name>
</gene>
<accession>A0AB39TKI3</accession>
<keyword evidence="3" id="KW-0460">Magnesium</keyword>
<feature type="domain" description="4'-phosphopantetheinyl transferase" evidence="4">
    <location>
        <begin position="102"/>
        <end position="192"/>
    </location>
</feature>
<organism evidence="6">
    <name type="scientific">Streptomyces sp. Y1</name>
    <dbReference type="NCBI Taxonomy" id="3238634"/>
    <lineage>
        <taxon>Bacteria</taxon>
        <taxon>Bacillati</taxon>
        <taxon>Actinomycetota</taxon>
        <taxon>Actinomycetes</taxon>
        <taxon>Kitasatosporales</taxon>
        <taxon>Streptomycetaceae</taxon>
        <taxon>Streptomyces</taxon>
    </lineage>
</organism>
<dbReference type="PRINTS" id="PR01399">
    <property type="entry name" value="ENTSNTHTASED"/>
</dbReference>
<evidence type="ECO:0000256" key="3">
    <source>
        <dbReference type="PIRSR" id="PIRSR603542-2"/>
    </source>
</evidence>
<dbReference type="Pfam" id="PF17837">
    <property type="entry name" value="4PPT_N"/>
    <property type="match status" value="1"/>
</dbReference>
<evidence type="ECO:0000259" key="5">
    <source>
        <dbReference type="Pfam" id="PF17837"/>
    </source>
</evidence>
<dbReference type="SUPFAM" id="SSF56214">
    <property type="entry name" value="4'-phosphopantetheinyl transferase"/>
    <property type="match status" value="1"/>
</dbReference>
<dbReference type="InterPro" id="IPR037143">
    <property type="entry name" value="4-PPantetheinyl_Trfase_dom_sf"/>
</dbReference>
<sequence length="248" mass="26822">MIADILPSEVASAEAFNDGLEGPLYPEEAAQISRAVESRRREFTTARLCARRALARLGLPPVAVPPGPLGEPRWPAGVLGSITHSTNYRAAAVVRTADVLALGIDVEPDEPLPEDLLESIASPDECARLRELRRTAPQPVNWGRLLFSAKESVYKAWFPQGRRILDFFDADLTFTPEGTFRAHLLLTPLERELGLRADYSGRWLARGGLLLTSVVTLAPVRAPRAEVVGAPQGASNGAPRLGGYGAVR</sequence>
<dbReference type="EMBL" id="CP163445">
    <property type="protein sequence ID" value="XDQ79768.1"/>
    <property type="molecule type" value="Genomic_DNA"/>
</dbReference>
<feature type="binding site" evidence="2">
    <location>
        <position position="155"/>
    </location>
    <ligand>
        <name>CoA</name>
        <dbReference type="ChEBI" id="CHEBI:57287"/>
    </ligand>
</feature>
<evidence type="ECO:0000256" key="2">
    <source>
        <dbReference type="PIRSR" id="PIRSR603542-1"/>
    </source>
</evidence>